<sequence length="85" mass="9153">MAKAQVKMNSAGAREIMNSRAIQDELLRRARAIKAHADSMGSGCYEADVQPGKNRAHAMVKTTDVVSMASNAKHNTLLKSLDAGR</sequence>
<organism evidence="1 2">
    <name type="scientific">Gordonibacter faecis</name>
    <dbReference type="NCBI Taxonomy" id="3047475"/>
    <lineage>
        <taxon>Bacteria</taxon>
        <taxon>Bacillati</taxon>
        <taxon>Actinomycetota</taxon>
        <taxon>Coriobacteriia</taxon>
        <taxon>Eggerthellales</taxon>
        <taxon>Eggerthellaceae</taxon>
        <taxon>Gordonibacter</taxon>
    </lineage>
</organism>
<keyword evidence="2" id="KW-1185">Reference proteome</keyword>
<protein>
    <submittedName>
        <fullName evidence="1">Uncharacterized protein</fullName>
    </submittedName>
</protein>
<dbReference type="Proteomes" id="UP001232750">
    <property type="component" value="Unassembled WGS sequence"/>
</dbReference>
<name>A0ABT7DQ14_9ACTN</name>
<comment type="caution">
    <text evidence="1">The sequence shown here is derived from an EMBL/GenBank/DDBJ whole genome shotgun (WGS) entry which is preliminary data.</text>
</comment>
<accession>A0ABT7DQ14</accession>
<dbReference type="EMBL" id="JASJEU010000024">
    <property type="protein sequence ID" value="MDJ1651628.1"/>
    <property type="molecule type" value="Genomic_DNA"/>
</dbReference>
<gene>
    <name evidence="1" type="ORF">QNJ86_12510</name>
</gene>
<reference evidence="1 2" key="1">
    <citation type="submission" date="2023-05" db="EMBL/GenBank/DDBJ databases">
        <title>Gordonibacter KGMB12511T sp. nov., isolated from faeces of healthy Korean.</title>
        <authorList>
            <person name="Kim H.S."/>
            <person name="Kim J.-S."/>
            <person name="Suh M.K."/>
            <person name="Eom M.K."/>
            <person name="Do H.E."/>
            <person name="Lee J.-S."/>
        </authorList>
    </citation>
    <scope>NUCLEOTIDE SEQUENCE [LARGE SCALE GENOMIC DNA]</scope>
    <source>
        <strain evidence="1 2">KGMB12511</strain>
    </source>
</reference>
<dbReference type="RefSeq" id="WP_283832976.1">
    <property type="nucleotide sequence ID" value="NZ_JASJEU010000024.1"/>
</dbReference>
<evidence type="ECO:0000313" key="1">
    <source>
        <dbReference type="EMBL" id="MDJ1651628.1"/>
    </source>
</evidence>
<evidence type="ECO:0000313" key="2">
    <source>
        <dbReference type="Proteomes" id="UP001232750"/>
    </source>
</evidence>
<proteinExistence type="predicted"/>